<keyword evidence="1" id="KW-0732">Signal</keyword>
<dbReference type="Proteomes" id="UP000321612">
    <property type="component" value="Unassembled WGS sequence"/>
</dbReference>
<evidence type="ECO:0008006" key="4">
    <source>
        <dbReference type="Google" id="ProtNLM"/>
    </source>
</evidence>
<protein>
    <recommendedName>
        <fullName evidence="4">T9SS C-terminal target domain-containing protein</fullName>
    </recommendedName>
</protein>
<evidence type="ECO:0000313" key="2">
    <source>
        <dbReference type="EMBL" id="TXJ62931.1"/>
    </source>
</evidence>
<reference evidence="3" key="1">
    <citation type="submission" date="2019-05" db="EMBL/GenBank/DDBJ databases">
        <title>Prevotella brunnea sp. nov., isolated from a wound of a patient.</title>
        <authorList>
            <person name="Buhl M."/>
        </authorList>
    </citation>
    <scope>NUCLEOTIDE SEQUENCE [LARGE SCALE GENOMIC DNA]</scope>
    <source>
        <strain evidence="3">A2672</strain>
    </source>
</reference>
<sequence>MKNFKKFAMLLVAVMAVGVTMTSCSNEDETIPVVNNVRATETLSSIISADKTLYSNVTYQLSGKTYVTNGATLTIQPGTRIEGLYNSENTMASALIITRGCKIMAQGTADKPIVFTAQNGQKGGWGGLVILGKAVVNQGTECAIEGIDASTAPAGVDIHFGGTNDNDNSGVLSYVRVEYAGASIAADNELNAFTFGGVGRGTRLDHCQAFHGADDAFEFFGGCVNGKYLVSTATDDDGLDFDWGYTGTIQYALVTIEPTMKYSKDPNGIECDNDKLGSTKTPFTHPVLSNLTIKGTTKGQVAQVGESGTALKSCADFRRNCEFTLINSVVYGFPRGILRETKNSNYVLENNVICAASNGQVAGINFSADKATNDTFTPSASNVGLTDYSLIKLNNPWGNYKTKALIPLGNPAMTGAYSLSGIEAVNYKGAFNPRLKTVWTAQAWVR</sequence>
<proteinExistence type="predicted"/>
<accession>A0A5C8GLH3</accession>
<dbReference type="OrthoDB" id="1521716at2"/>
<evidence type="ECO:0000313" key="3">
    <source>
        <dbReference type="Proteomes" id="UP000321612"/>
    </source>
</evidence>
<name>A0A5C8GLH3_9BACT</name>
<feature type="chain" id="PRO_5022725854" description="T9SS C-terminal target domain-containing protein" evidence="1">
    <location>
        <begin position="26"/>
        <end position="446"/>
    </location>
</feature>
<dbReference type="AlphaFoldDB" id="A0A5C8GLH3"/>
<organism evidence="2 3">
    <name type="scientific">Prevotella brunnea</name>
    <dbReference type="NCBI Taxonomy" id="2508867"/>
    <lineage>
        <taxon>Bacteria</taxon>
        <taxon>Pseudomonadati</taxon>
        <taxon>Bacteroidota</taxon>
        <taxon>Bacteroidia</taxon>
        <taxon>Bacteroidales</taxon>
        <taxon>Prevotellaceae</taxon>
        <taxon>Prevotella</taxon>
    </lineage>
</organism>
<dbReference type="PANTHER" id="PTHR41339:SF1">
    <property type="entry name" value="SECRETED PROTEIN"/>
    <property type="match status" value="1"/>
</dbReference>
<feature type="signal peptide" evidence="1">
    <location>
        <begin position="1"/>
        <end position="25"/>
    </location>
</feature>
<dbReference type="EMBL" id="SDIK01000016">
    <property type="protein sequence ID" value="TXJ62931.1"/>
    <property type="molecule type" value="Genomic_DNA"/>
</dbReference>
<gene>
    <name evidence="2" type="ORF">ETF27_02420</name>
</gene>
<keyword evidence="3" id="KW-1185">Reference proteome</keyword>
<dbReference type="RefSeq" id="WP_147785434.1">
    <property type="nucleotide sequence ID" value="NZ_SDIK01000016.1"/>
</dbReference>
<dbReference type="PANTHER" id="PTHR41339">
    <property type="entry name" value="LIPL48"/>
    <property type="match status" value="1"/>
</dbReference>
<dbReference type="PROSITE" id="PS51257">
    <property type="entry name" value="PROKAR_LIPOPROTEIN"/>
    <property type="match status" value="1"/>
</dbReference>
<comment type="caution">
    <text evidence="2">The sequence shown here is derived from an EMBL/GenBank/DDBJ whole genome shotgun (WGS) entry which is preliminary data.</text>
</comment>
<evidence type="ECO:0000256" key="1">
    <source>
        <dbReference type="SAM" id="SignalP"/>
    </source>
</evidence>